<feature type="signal peptide" evidence="1">
    <location>
        <begin position="1"/>
        <end position="24"/>
    </location>
</feature>
<proteinExistence type="predicted"/>
<evidence type="ECO:0000256" key="1">
    <source>
        <dbReference type="SAM" id="SignalP"/>
    </source>
</evidence>
<comment type="caution">
    <text evidence="2">The sequence shown here is derived from an EMBL/GenBank/DDBJ whole genome shotgun (WGS) entry which is preliminary data.</text>
</comment>
<reference evidence="2" key="1">
    <citation type="submission" date="2018-05" db="EMBL/GenBank/DDBJ databases">
        <authorList>
            <consortium name="PulseNet: The National Subtyping Network for Foodborne Disease Surveillance"/>
            <person name="Tarr C.L."/>
            <person name="Trees E."/>
            <person name="Katz L.S."/>
            <person name="Carleton-Romer H.A."/>
            <person name="Stroika S."/>
            <person name="Kucerova Z."/>
            <person name="Roache K.F."/>
            <person name="Sabol A.L."/>
            <person name="Besser J."/>
            <person name="Gerner-Smidt P."/>
        </authorList>
    </citation>
    <scope>NUCLEOTIDE SEQUENCE</scope>
    <source>
        <strain evidence="2">PNUSAC001154</strain>
    </source>
</reference>
<protein>
    <recommendedName>
        <fullName evidence="3">Lipoprotein</fullName>
    </recommendedName>
</protein>
<accession>A0A5L8PHQ5</accession>
<dbReference type="EMBL" id="AACNSW010000018">
    <property type="protein sequence ID" value="EAL3777017.1"/>
    <property type="molecule type" value="Genomic_DNA"/>
</dbReference>
<dbReference type="AlphaFoldDB" id="A0A5L8PHQ5"/>
<gene>
    <name evidence="2" type="ORF">BSY74_05730</name>
</gene>
<feature type="chain" id="PRO_5030132412" description="Lipoprotein" evidence="1">
    <location>
        <begin position="25"/>
        <end position="171"/>
    </location>
</feature>
<evidence type="ECO:0000313" key="2">
    <source>
        <dbReference type="EMBL" id="EAL3777017.1"/>
    </source>
</evidence>
<dbReference type="RefSeq" id="WP_220515811.1">
    <property type="nucleotide sequence ID" value="NZ_CBCVRH010000062.1"/>
</dbReference>
<evidence type="ECO:0008006" key="3">
    <source>
        <dbReference type="Google" id="ProtNLM"/>
    </source>
</evidence>
<sequence>MKRLTFAKKAFIGVSLACALSASSAELKECRAEKDKMSGCVENLGDGSQDSLHGVHTSIILPYKNGEVNGVRKIEVWGEYMLFSINTSFTNGVRNGKEELYSGLYSYGEEGGVELKATFSYKDDEIISAKCANGKNIPSVKNNRGYSVDEILIYANECLILRDFMQDFAKN</sequence>
<organism evidence="2">
    <name type="scientific">Campylobacter upsaliensis</name>
    <dbReference type="NCBI Taxonomy" id="28080"/>
    <lineage>
        <taxon>Bacteria</taxon>
        <taxon>Pseudomonadati</taxon>
        <taxon>Campylobacterota</taxon>
        <taxon>Epsilonproteobacteria</taxon>
        <taxon>Campylobacterales</taxon>
        <taxon>Campylobacteraceae</taxon>
        <taxon>Campylobacter</taxon>
    </lineage>
</organism>
<name>A0A5L8PHQ5_CAMUP</name>
<keyword evidence="1" id="KW-0732">Signal</keyword>